<evidence type="ECO:0000313" key="1">
    <source>
        <dbReference type="EMBL" id="QIN83278.1"/>
    </source>
</evidence>
<dbReference type="PANTHER" id="PTHR34309:SF1">
    <property type="entry name" value="PROTEIN GLCG"/>
    <property type="match status" value="1"/>
</dbReference>
<organism evidence="1 2">
    <name type="scientific">Rubrobacter tropicus</name>
    <dbReference type="NCBI Taxonomy" id="2653851"/>
    <lineage>
        <taxon>Bacteria</taxon>
        <taxon>Bacillati</taxon>
        <taxon>Actinomycetota</taxon>
        <taxon>Rubrobacteria</taxon>
        <taxon>Rubrobacterales</taxon>
        <taxon>Rubrobacteraceae</taxon>
        <taxon>Rubrobacter</taxon>
    </lineage>
</organism>
<sequence length="132" mass="13685">MITLEEAQRILSAAEDKARQMGQPMNIAVMDAGRNLVAFHRMDGAWVASTDIAIDKAFTSAGRGLTTRKIGEMAQPGQPLFGINTTNGGRIVIFAGGIPLMRDGEVAGAIGVSGGTVDEDHEVAEAGVAAFG</sequence>
<gene>
    <name evidence="1" type="ORF">GBA63_11965</name>
</gene>
<dbReference type="InterPro" id="IPR005624">
    <property type="entry name" value="PduO/GlcC-like"/>
</dbReference>
<protein>
    <submittedName>
        <fullName evidence="1">Heme-binding protein</fullName>
    </submittedName>
</protein>
<dbReference type="SUPFAM" id="SSF143744">
    <property type="entry name" value="GlcG-like"/>
    <property type="match status" value="1"/>
</dbReference>
<evidence type="ECO:0000313" key="2">
    <source>
        <dbReference type="Proteomes" id="UP000501452"/>
    </source>
</evidence>
<accession>A0A6G8QA25</accession>
<name>A0A6G8QA25_9ACTN</name>
<dbReference type="InterPro" id="IPR038084">
    <property type="entry name" value="PduO/GlcC-like_sf"/>
</dbReference>
<keyword evidence="2" id="KW-1185">Reference proteome</keyword>
<dbReference type="RefSeq" id="WP_166176406.1">
    <property type="nucleotide sequence ID" value="NZ_CP045119.1"/>
</dbReference>
<dbReference type="Pfam" id="PF03928">
    <property type="entry name" value="HbpS-like"/>
    <property type="match status" value="1"/>
</dbReference>
<dbReference type="Proteomes" id="UP000501452">
    <property type="component" value="Chromosome"/>
</dbReference>
<proteinExistence type="predicted"/>
<dbReference type="InterPro" id="IPR052517">
    <property type="entry name" value="GlcG_carb_metab_protein"/>
</dbReference>
<dbReference type="PANTHER" id="PTHR34309">
    <property type="entry name" value="SLR1406 PROTEIN"/>
    <property type="match status" value="1"/>
</dbReference>
<dbReference type="KEGG" id="rub:GBA63_11965"/>
<dbReference type="Gene3D" id="3.30.450.150">
    <property type="entry name" value="Haem-degrading domain"/>
    <property type="match status" value="1"/>
</dbReference>
<dbReference type="EMBL" id="CP045119">
    <property type="protein sequence ID" value="QIN83278.1"/>
    <property type="molecule type" value="Genomic_DNA"/>
</dbReference>
<reference evidence="1 2" key="1">
    <citation type="submission" date="2019-10" db="EMBL/GenBank/DDBJ databases">
        <title>Rubrobacter sp nov SCSIO 52090 isolated from a deep-sea sediment in the South China Sea.</title>
        <authorList>
            <person name="Chen R.W."/>
        </authorList>
    </citation>
    <scope>NUCLEOTIDE SEQUENCE [LARGE SCALE GENOMIC DNA]</scope>
    <source>
        <strain evidence="1 2">SCSIO 52909</strain>
    </source>
</reference>
<dbReference type="AlphaFoldDB" id="A0A6G8QA25"/>